<keyword evidence="1" id="KW-1133">Transmembrane helix</keyword>
<evidence type="ECO:0000313" key="4">
    <source>
        <dbReference type="Proteomes" id="UP000471521"/>
    </source>
</evidence>
<evidence type="ECO:0000259" key="2">
    <source>
        <dbReference type="PROSITE" id="PS50850"/>
    </source>
</evidence>
<dbReference type="InterPro" id="IPR036259">
    <property type="entry name" value="MFS_trans_sf"/>
</dbReference>
<gene>
    <name evidence="3" type="ORF">GRX66_19185</name>
</gene>
<dbReference type="EMBL" id="WUUU01000347">
    <property type="protein sequence ID" value="MXR22593.1"/>
    <property type="molecule type" value="Genomic_DNA"/>
</dbReference>
<name>A0A6B0SSR3_9EURY</name>
<dbReference type="InterPro" id="IPR011701">
    <property type="entry name" value="MFS"/>
</dbReference>
<dbReference type="InterPro" id="IPR050327">
    <property type="entry name" value="Proton-linked_MCT"/>
</dbReference>
<dbReference type="Pfam" id="PF07690">
    <property type="entry name" value="MFS_1"/>
    <property type="match status" value="1"/>
</dbReference>
<reference evidence="3 4" key="1">
    <citation type="submission" date="2019-12" db="EMBL/GenBank/DDBJ databases">
        <title>Isolation and characterization of three novel carbon monoxide-oxidizing members of Halobacteria from salione crusts and soils.</title>
        <authorList>
            <person name="Myers M.R."/>
            <person name="King G.M."/>
        </authorList>
    </citation>
    <scope>NUCLEOTIDE SEQUENCE [LARGE SCALE GENOMIC DNA]</scope>
    <source>
        <strain evidence="3 4">PCN9</strain>
    </source>
</reference>
<accession>A0A6B0SSR3</accession>
<dbReference type="PROSITE" id="PS50850">
    <property type="entry name" value="MFS"/>
    <property type="match status" value="1"/>
</dbReference>
<evidence type="ECO:0000256" key="1">
    <source>
        <dbReference type="SAM" id="Phobius"/>
    </source>
</evidence>
<dbReference type="OrthoDB" id="359492at2157"/>
<dbReference type="InterPro" id="IPR020846">
    <property type="entry name" value="MFS_dom"/>
</dbReference>
<feature type="transmembrane region" description="Helical" evidence="1">
    <location>
        <begin position="134"/>
        <end position="155"/>
    </location>
</feature>
<keyword evidence="1" id="KW-0472">Membrane</keyword>
<protein>
    <submittedName>
        <fullName evidence="3">MFS transporter</fullName>
    </submittedName>
</protein>
<dbReference type="PANTHER" id="PTHR11360">
    <property type="entry name" value="MONOCARBOXYLATE TRANSPORTER"/>
    <property type="match status" value="1"/>
</dbReference>
<evidence type="ECO:0000313" key="3">
    <source>
        <dbReference type="EMBL" id="MXR22593.1"/>
    </source>
</evidence>
<keyword evidence="4" id="KW-1185">Reference proteome</keyword>
<dbReference type="SUPFAM" id="SSF103473">
    <property type="entry name" value="MFS general substrate transporter"/>
    <property type="match status" value="1"/>
</dbReference>
<feature type="domain" description="Major facilitator superfamily (MFS) profile" evidence="2">
    <location>
        <begin position="1"/>
        <end position="230"/>
    </location>
</feature>
<dbReference type="Proteomes" id="UP000471521">
    <property type="component" value="Unassembled WGS sequence"/>
</dbReference>
<dbReference type="Gene3D" id="1.20.1250.20">
    <property type="entry name" value="MFS general substrate transporter like domains"/>
    <property type="match status" value="1"/>
</dbReference>
<organism evidence="3 4">
    <name type="scientific">Halobacterium bonnevillei</name>
    <dbReference type="NCBI Taxonomy" id="2692200"/>
    <lineage>
        <taxon>Archaea</taxon>
        <taxon>Methanobacteriati</taxon>
        <taxon>Methanobacteriota</taxon>
        <taxon>Stenosarchaea group</taxon>
        <taxon>Halobacteria</taxon>
        <taxon>Halobacteriales</taxon>
        <taxon>Halobacteriaceae</taxon>
        <taxon>Halobacterium</taxon>
    </lineage>
</organism>
<feature type="transmembrane region" description="Helical" evidence="1">
    <location>
        <begin position="167"/>
        <end position="186"/>
    </location>
</feature>
<comment type="caution">
    <text evidence="3">The sequence shown here is derived from an EMBL/GenBank/DDBJ whole genome shotgun (WGS) entry which is preliminary data.</text>
</comment>
<proteinExistence type="predicted"/>
<feature type="transmembrane region" description="Helical" evidence="1">
    <location>
        <begin position="7"/>
        <end position="29"/>
    </location>
</feature>
<feature type="transmembrane region" description="Helical" evidence="1">
    <location>
        <begin position="49"/>
        <end position="67"/>
    </location>
</feature>
<dbReference type="RefSeq" id="WP_159527866.1">
    <property type="nucleotide sequence ID" value="NZ_WUUU01000347.1"/>
</dbReference>
<dbReference type="GO" id="GO:0022857">
    <property type="term" value="F:transmembrane transporter activity"/>
    <property type="evidence" value="ECO:0007669"/>
    <property type="project" value="InterPro"/>
</dbReference>
<feature type="transmembrane region" description="Helical" evidence="1">
    <location>
        <begin position="103"/>
        <end position="122"/>
    </location>
</feature>
<dbReference type="PANTHER" id="PTHR11360:SF304">
    <property type="entry name" value="MFS DOMAIN-CONTAINING PROTEIN"/>
    <property type="match status" value="1"/>
</dbReference>
<sequence length="230" mass="23655">MGRRDLGLSGWGLVVAAAAVMGAGGIYQFAWSSIRLPLGARLGAPETSLGTVFTLFVVFQTVVQFPAGWVRDRYGPRPPLLVAAVCLTAGFLGVGFADTLPVAAFAYAVGGVGAAASYTVAVNTPVKWFEERRGLATGVVTMSYGGLSFLLIPSIRSGVSLAFQRTVVALGVGTGLAALVAALVLHDPDRETTTTKSLWTTNARGRGGRRFARGSSGCCTSCSSSSTASA</sequence>
<dbReference type="AlphaFoldDB" id="A0A6B0SSR3"/>
<keyword evidence="1" id="KW-0812">Transmembrane</keyword>
<feature type="transmembrane region" description="Helical" evidence="1">
    <location>
        <begin position="79"/>
        <end position="97"/>
    </location>
</feature>